<dbReference type="PROSITE" id="PS50943">
    <property type="entry name" value="HTH_CROC1"/>
    <property type="match status" value="1"/>
</dbReference>
<feature type="domain" description="HTH cro/C1-type" evidence="2">
    <location>
        <begin position="11"/>
        <end position="65"/>
    </location>
</feature>
<sequence>MNKANYIAQKIKDLRTSISWSQSELARQSGVTSAAISKIEQGGRIPSMTVTRKIADALKVSVGELTGDESPPSEEVNEEAQAFFRKFGDLKSLEERDQKLILEIINSMKDKKNA</sequence>
<evidence type="ECO:0000259" key="2">
    <source>
        <dbReference type="PROSITE" id="PS50943"/>
    </source>
</evidence>
<evidence type="ECO:0000313" key="4">
    <source>
        <dbReference type="Proteomes" id="UP001059950"/>
    </source>
</evidence>
<dbReference type="CDD" id="cd00093">
    <property type="entry name" value="HTH_XRE"/>
    <property type="match status" value="1"/>
</dbReference>
<accession>A0ABY5GSD4</accession>
<reference evidence="3" key="1">
    <citation type="submission" date="2021-04" db="EMBL/GenBank/DDBJ databases">
        <title>Oceanospirillales bacteria with DddD are important DMSP degraders in coastal seawater.</title>
        <authorList>
            <person name="Liu J."/>
        </authorList>
    </citation>
    <scope>NUCLEOTIDE SEQUENCE</scope>
    <source>
        <strain evidence="3">GY6</strain>
    </source>
</reference>
<evidence type="ECO:0000313" key="3">
    <source>
        <dbReference type="EMBL" id="UTW02815.1"/>
    </source>
</evidence>
<protein>
    <submittedName>
        <fullName evidence="3">Helix-turn-helix transcriptional regulator</fullName>
    </submittedName>
</protein>
<proteinExistence type="predicted"/>
<dbReference type="InterPro" id="IPR010982">
    <property type="entry name" value="Lambda_DNA-bd_dom_sf"/>
</dbReference>
<dbReference type="EMBL" id="CP073344">
    <property type="protein sequence ID" value="UTW02815.1"/>
    <property type="molecule type" value="Genomic_DNA"/>
</dbReference>
<dbReference type="Proteomes" id="UP001059950">
    <property type="component" value="Chromosome"/>
</dbReference>
<organism evidence="3 4">
    <name type="scientific">Amphritea atlantica</name>
    <dbReference type="NCBI Taxonomy" id="355243"/>
    <lineage>
        <taxon>Bacteria</taxon>
        <taxon>Pseudomonadati</taxon>
        <taxon>Pseudomonadota</taxon>
        <taxon>Gammaproteobacteria</taxon>
        <taxon>Oceanospirillales</taxon>
        <taxon>Oceanospirillaceae</taxon>
        <taxon>Amphritea</taxon>
    </lineage>
</organism>
<dbReference type="PANTHER" id="PTHR46558:SF11">
    <property type="entry name" value="HTH-TYPE TRANSCRIPTIONAL REGULATOR XRE"/>
    <property type="match status" value="1"/>
</dbReference>
<dbReference type="Gene3D" id="1.10.260.40">
    <property type="entry name" value="lambda repressor-like DNA-binding domains"/>
    <property type="match status" value="1"/>
</dbReference>
<name>A0ABY5GSD4_9GAMM</name>
<dbReference type="PANTHER" id="PTHR46558">
    <property type="entry name" value="TRACRIPTIONAL REGULATORY PROTEIN-RELATED-RELATED"/>
    <property type="match status" value="1"/>
</dbReference>
<dbReference type="SUPFAM" id="SSF47413">
    <property type="entry name" value="lambda repressor-like DNA-binding domains"/>
    <property type="match status" value="1"/>
</dbReference>
<dbReference type="Pfam" id="PF01381">
    <property type="entry name" value="HTH_3"/>
    <property type="match status" value="1"/>
</dbReference>
<keyword evidence="1" id="KW-0238">DNA-binding</keyword>
<gene>
    <name evidence="3" type="ORF">KDX31_15925</name>
</gene>
<dbReference type="InterPro" id="IPR001387">
    <property type="entry name" value="Cro/C1-type_HTH"/>
</dbReference>
<evidence type="ECO:0000256" key="1">
    <source>
        <dbReference type="ARBA" id="ARBA00023125"/>
    </source>
</evidence>
<keyword evidence="4" id="KW-1185">Reference proteome</keyword>
<dbReference type="SMART" id="SM00530">
    <property type="entry name" value="HTH_XRE"/>
    <property type="match status" value="1"/>
</dbReference>